<dbReference type="Proteomes" id="UP000646827">
    <property type="component" value="Unassembled WGS sequence"/>
</dbReference>
<protein>
    <recommendedName>
        <fullName evidence="4">SH3 domain-containing protein</fullName>
    </recommendedName>
</protein>
<feature type="domain" description="SH3" evidence="4">
    <location>
        <begin position="53"/>
        <end position="115"/>
    </location>
</feature>
<dbReference type="PROSITE" id="PS50002">
    <property type="entry name" value="SH3"/>
    <property type="match status" value="1"/>
</dbReference>
<dbReference type="Pfam" id="PF00018">
    <property type="entry name" value="SH3_1"/>
    <property type="match status" value="1"/>
</dbReference>
<evidence type="ECO:0000256" key="3">
    <source>
        <dbReference type="SAM" id="MobiDB-lite"/>
    </source>
</evidence>
<dbReference type="InterPro" id="IPR036028">
    <property type="entry name" value="SH3-like_dom_sf"/>
</dbReference>
<feature type="compositionally biased region" description="Low complexity" evidence="3">
    <location>
        <begin position="1"/>
        <end position="41"/>
    </location>
</feature>
<dbReference type="AlphaFoldDB" id="A0A8H7VPR6"/>
<dbReference type="EMBL" id="JAEPRB010000013">
    <property type="protein sequence ID" value="KAG2226822.1"/>
    <property type="molecule type" value="Genomic_DNA"/>
</dbReference>
<dbReference type="SMART" id="SM00326">
    <property type="entry name" value="SH3"/>
    <property type="match status" value="1"/>
</dbReference>
<dbReference type="PRINTS" id="PR00452">
    <property type="entry name" value="SH3DOMAIN"/>
</dbReference>
<accession>A0A8H7VPR6</accession>
<keyword evidence="1 2" id="KW-0728">SH3 domain</keyword>
<proteinExistence type="predicted"/>
<feature type="region of interest" description="Disordered" evidence="3">
    <location>
        <begin position="1"/>
        <end position="50"/>
    </location>
</feature>
<keyword evidence="6" id="KW-1185">Reference proteome</keyword>
<gene>
    <name evidence="5" type="ORF">INT45_005787</name>
</gene>
<dbReference type="InterPro" id="IPR001452">
    <property type="entry name" value="SH3_domain"/>
</dbReference>
<feature type="non-terminal residue" evidence="5">
    <location>
        <position position="1"/>
    </location>
</feature>
<comment type="caution">
    <text evidence="5">The sequence shown here is derived from an EMBL/GenBank/DDBJ whole genome shotgun (WGS) entry which is preliminary data.</text>
</comment>
<evidence type="ECO:0000256" key="1">
    <source>
        <dbReference type="ARBA" id="ARBA00022443"/>
    </source>
</evidence>
<dbReference type="CDD" id="cd00174">
    <property type="entry name" value="SH3"/>
    <property type="match status" value="1"/>
</dbReference>
<evidence type="ECO:0000313" key="5">
    <source>
        <dbReference type="EMBL" id="KAG2226822.1"/>
    </source>
</evidence>
<dbReference type="OrthoDB" id="19092at2759"/>
<evidence type="ECO:0000259" key="4">
    <source>
        <dbReference type="PROSITE" id="PS50002"/>
    </source>
</evidence>
<name>A0A8H7VPR6_9FUNG</name>
<sequence>PQQQVQFSNDQQPQNQQPQSQQLQNQQPQSQQLQNQQPQQSGIKSERLSDGSPILYYTRSMWSYNAKIPQEMSFNAGDTFAVVHEQPDGWWEAELLDPQRPGRALIPGNYMEKIQ</sequence>
<evidence type="ECO:0000256" key="2">
    <source>
        <dbReference type="PROSITE-ProRule" id="PRU00192"/>
    </source>
</evidence>
<reference evidence="5 6" key="1">
    <citation type="submission" date="2020-12" db="EMBL/GenBank/DDBJ databases">
        <title>Metabolic potential, ecology and presence of endohyphal bacteria is reflected in genomic diversity of Mucoromycotina.</title>
        <authorList>
            <person name="Muszewska A."/>
            <person name="Okrasinska A."/>
            <person name="Steczkiewicz K."/>
            <person name="Drgas O."/>
            <person name="Orlowska M."/>
            <person name="Perlinska-Lenart U."/>
            <person name="Aleksandrzak-Piekarczyk T."/>
            <person name="Szatraj K."/>
            <person name="Zielenkiewicz U."/>
            <person name="Pilsyk S."/>
            <person name="Malc E."/>
            <person name="Mieczkowski P."/>
            <person name="Kruszewska J.S."/>
            <person name="Biernat P."/>
            <person name="Pawlowska J."/>
        </authorList>
    </citation>
    <scope>NUCLEOTIDE SEQUENCE [LARGE SCALE GENOMIC DNA]</scope>
    <source>
        <strain evidence="5 6">CBS 142.35</strain>
    </source>
</reference>
<dbReference type="SUPFAM" id="SSF50044">
    <property type="entry name" value="SH3-domain"/>
    <property type="match status" value="1"/>
</dbReference>
<organism evidence="5 6">
    <name type="scientific">Circinella minor</name>
    <dbReference type="NCBI Taxonomy" id="1195481"/>
    <lineage>
        <taxon>Eukaryota</taxon>
        <taxon>Fungi</taxon>
        <taxon>Fungi incertae sedis</taxon>
        <taxon>Mucoromycota</taxon>
        <taxon>Mucoromycotina</taxon>
        <taxon>Mucoromycetes</taxon>
        <taxon>Mucorales</taxon>
        <taxon>Lichtheimiaceae</taxon>
        <taxon>Circinella</taxon>
    </lineage>
</organism>
<evidence type="ECO:0000313" key="6">
    <source>
        <dbReference type="Proteomes" id="UP000646827"/>
    </source>
</evidence>
<dbReference type="Gene3D" id="2.30.30.40">
    <property type="entry name" value="SH3 Domains"/>
    <property type="match status" value="1"/>
</dbReference>